<dbReference type="SUPFAM" id="SSF50978">
    <property type="entry name" value="WD40 repeat-like"/>
    <property type="match status" value="1"/>
</dbReference>
<dbReference type="PANTHER" id="PTHR47446:SF2">
    <property type="entry name" value="RING-TYPE E3 UBIQUITIN TRANSFERASE"/>
    <property type="match status" value="1"/>
</dbReference>
<dbReference type="PANTHER" id="PTHR47446">
    <property type="entry name" value="RING-TYPE E3 UBIQUITIN TRANSFERASE"/>
    <property type="match status" value="1"/>
</dbReference>
<organism evidence="2 3">
    <name type="scientific">Aegilops tauschii subsp. strangulata</name>
    <name type="common">Goatgrass</name>
    <dbReference type="NCBI Taxonomy" id="200361"/>
    <lineage>
        <taxon>Eukaryota</taxon>
        <taxon>Viridiplantae</taxon>
        <taxon>Streptophyta</taxon>
        <taxon>Embryophyta</taxon>
        <taxon>Tracheophyta</taxon>
        <taxon>Spermatophyta</taxon>
        <taxon>Magnoliopsida</taxon>
        <taxon>Liliopsida</taxon>
        <taxon>Poales</taxon>
        <taxon>Poaceae</taxon>
        <taxon>BOP clade</taxon>
        <taxon>Pooideae</taxon>
        <taxon>Triticodae</taxon>
        <taxon>Triticeae</taxon>
        <taxon>Triticinae</taxon>
        <taxon>Aegilops</taxon>
    </lineage>
</organism>
<dbReference type="SMART" id="SM00320">
    <property type="entry name" value="WD40"/>
    <property type="match status" value="5"/>
</dbReference>
<accession>A0A453EI05</accession>
<dbReference type="Gramene" id="AET3Gv20350100.7">
    <property type="protein sequence ID" value="AET3Gv20350100.7"/>
    <property type="gene ID" value="AET3Gv20350100"/>
</dbReference>
<evidence type="ECO:0000313" key="2">
    <source>
        <dbReference type="EnsemblPlants" id="AET3Gv20350100.7"/>
    </source>
</evidence>
<reference evidence="2" key="3">
    <citation type="journal article" date="2017" name="Nature">
        <title>Genome sequence of the progenitor of the wheat D genome Aegilops tauschii.</title>
        <authorList>
            <person name="Luo M.C."/>
            <person name="Gu Y.Q."/>
            <person name="Puiu D."/>
            <person name="Wang H."/>
            <person name="Twardziok S.O."/>
            <person name="Deal K.R."/>
            <person name="Huo N."/>
            <person name="Zhu T."/>
            <person name="Wang L."/>
            <person name="Wang Y."/>
            <person name="McGuire P.E."/>
            <person name="Liu S."/>
            <person name="Long H."/>
            <person name="Ramasamy R.K."/>
            <person name="Rodriguez J.C."/>
            <person name="Van S.L."/>
            <person name="Yuan L."/>
            <person name="Wang Z."/>
            <person name="Xia Z."/>
            <person name="Xiao L."/>
            <person name="Anderson O.D."/>
            <person name="Ouyang S."/>
            <person name="Liang Y."/>
            <person name="Zimin A.V."/>
            <person name="Pertea G."/>
            <person name="Qi P."/>
            <person name="Bennetzen J.L."/>
            <person name="Dai X."/>
            <person name="Dawson M.W."/>
            <person name="Muller H.G."/>
            <person name="Kugler K."/>
            <person name="Rivarola-Duarte L."/>
            <person name="Spannagl M."/>
            <person name="Mayer K.F.X."/>
            <person name="Lu F.H."/>
            <person name="Bevan M.W."/>
            <person name="Leroy P."/>
            <person name="Li P."/>
            <person name="You F.M."/>
            <person name="Sun Q."/>
            <person name="Liu Z."/>
            <person name="Lyons E."/>
            <person name="Wicker T."/>
            <person name="Salzberg S.L."/>
            <person name="Devos K.M."/>
            <person name="Dvorak J."/>
        </authorList>
    </citation>
    <scope>NUCLEOTIDE SEQUENCE [LARGE SCALE GENOMIC DNA]</scope>
    <source>
        <strain evidence="2">cv. AL8/78</strain>
    </source>
</reference>
<dbReference type="EnsemblPlants" id="AET3Gv20350100.7">
    <property type="protein sequence ID" value="AET3Gv20350100.7"/>
    <property type="gene ID" value="AET3Gv20350100"/>
</dbReference>
<dbReference type="InterPro" id="IPR052858">
    <property type="entry name" value="E3_ubiquitin-ligase_LIN"/>
</dbReference>
<dbReference type="InterPro" id="IPR001680">
    <property type="entry name" value="WD40_rpt"/>
</dbReference>
<reference evidence="2" key="4">
    <citation type="submission" date="2019-03" db="UniProtKB">
        <authorList>
            <consortium name="EnsemblPlants"/>
        </authorList>
    </citation>
    <scope>IDENTIFICATION</scope>
</reference>
<sequence>DCSSNGEVTSIVYYKSYIFSGHSDGTLKVWEGSENILRLVQESQEHTKAITSLSILPSEEKLYSGSMDRTIRVWQFRDGLRCAEVYDTRDPVQNLAVASAMACFVPQGAGVKTLSWNGGTPKVLNPSKSVRSMALVHGKLFCGCNDGSIQEIDLASGTLGVIQPGNKRILGKSNPVYSLQVHDGLLYTGSTPLDGASVKVLNCYMNSIERRIYLGVMLCEDFLTTVVAGWVQIWNSSNYNLVGSIPSAAEVRSLVVSADLVYLGSRNGAVEIWSREKLIKIGALQAGGAGCRVQCMAVDADGDVLVVGTSDGKIQVRVVVLLFF</sequence>
<dbReference type="Proteomes" id="UP000015105">
    <property type="component" value="Chromosome 3D"/>
</dbReference>
<dbReference type="Gene3D" id="2.130.10.10">
    <property type="entry name" value="YVTN repeat-like/Quinoprotein amine dehydrogenase"/>
    <property type="match status" value="2"/>
</dbReference>
<dbReference type="InterPro" id="IPR015943">
    <property type="entry name" value="WD40/YVTN_repeat-like_dom_sf"/>
</dbReference>
<evidence type="ECO:0000313" key="3">
    <source>
        <dbReference type="Proteomes" id="UP000015105"/>
    </source>
</evidence>
<reference evidence="2" key="5">
    <citation type="journal article" date="2021" name="G3 (Bethesda)">
        <title>Aegilops tauschii genome assembly Aet v5.0 features greater sequence contiguity and improved annotation.</title>
        <authorList>
            <person name="Wang L."/>
            <person name="Zhu T."/>
            <person name="Rodriguez J.C."/>
            <person name="Deal K.R."/>
            <person name="Dubcovsky J."/>
            <person name="McGuire P.E."/>
            <person name="Lux T."/>
            <person name="Spannagl M."/>
            <person name="Mayer K.F.X."/>
            <person name="Baldrich P."/>
            <person name="Meyers B.C."/>
            <person name="Huo N."/>
            <person name="Gu Y.Q."/>
            <person name="Zhou H."/>
            <person name="Devos K.M."/>
            <person name="Bennetzen J.L."/>
            <person name="Unver T."/>
            <person name="Budak H."/>
            <person name="Gulick P.J."/>
            <person name="Galiba G."/>
            <person name="Kalapos B."/>
            <person name="Nelson D.R."/>
            <person name="Li P."/>
            <person name="You F.M."/>
            <person name="Luo M.C."/>
            <person name="Dvorak J."/>
        </authorList>
    </citation>
    <scope>NUCLEOTIDE SEQUENCE [LARGE SCALE GENOMIC DNA]</scope>
    <source>
        <strain evidence="2">cv. AL8/78</strain>
    </source>
</reference>
<proteinExistence type="predicted"/>
<reference evidence="3" key="2">
    <citation type="journal article" date="2017" name="Nat. Plants">
        <title>The Aegilops tauschii genome reveals multiple impacts of transposons.</title>
        <authorList>
            <person name="Zhao G."/>
            <person name="Zou C."/>
            <person name="Li K."/>
            <person name="Wang K."/>
            <person name="Li T."/>
            <person name="Gao L."/>
            <person name="Zhang X."/>
            <person name="Wang H."/>
            <person name="Yang Z."/>
            <person name="Liu X."/>
            <person name="Jiang W."/>
            <person name="Mao L."/>
            <person name="Kong X."/>
            <person name="Jiao Y."/>
            <person name="Jia J."/>
        </authorList>
    </citation>
    <scope>NUCLEOTIDE SEQUENCE [LARGE SCALE GENOMIC DNA]</scope>
    <source>
        <strain evidence="3">cv. AL8/78</strain>
    </source>
</reference>
<dbReference type="PROSITE" id="PS50294">
    <property type="entry name" value="WD_REPEATS_REGION"/>
    <property type="match status" value="1"/>
</dbReference>
<dbReference type="PROSITE" id="PS50082">
    <property type="entry name" value="WD_REPEATS_2"/>
    <property type="match status" value="1"/>
</dbReference>
<feature type="repeat" description="WD" evidence="1">
    <location>
        <begin position="43"/>
        <end position="79"/>
    </location>
</feature>
<reference evidence="3" key="1">
    <citation type="journal article" date="2014" name="Science">
        <title>Ancient hybridizations among the ancestral genomes of bread wheat.</title>
        <authorList>
            <consortium name="International Wheat Genome Sequencing Consortium,"/>
            <person name="Marcussen T."/>
            <person name="Sandve S.R."/>
            <person name="Heier L."/>
            <person name="Spannagl M."/>
            <person name="Pfeifer M."/>
            <person name="Jakobsen K.S."/>
            <person name="Wulff B.B."/>
            <person name="Steuernagel B."/>
            <person name="Mayer K.F."/>
            <person name="Olsen O.A."/>
        </authorList>
    </citation>
    <scope>NUCLEOTIDE SEQUENCE [LARGE SCALE GENOMIC DNA]</scope>
    <source>
        <strain evidence="3">cv. AL8/78</strain>
    </source>
</reference>
<keyword evidence="3" id="KW-1185">Reference proteome</keyword>
<protein>
    <submittedName>
        <fullName evidence="2">Uncharacterized protein</fullName>
    </submittedName>
</protein>
<keyword evidence="1" id="KW-0853">WD repeat</keyword>
<dbReference type="AlphaFoldDB" id="A0A453EI05"/>
<evidence type="ECO:0000256" key="1">
    <source>
        <dbReference type="PROSITE-ProRule" id="PRU00221"/>
    </source>
</evidence>
<dbReference type="Pfam" id="PF00400">
    <property type="entry name" value="WD40"/>
    <property type="match status" value="3"/>
</dbReference>
<name>A0A453EI05_AEGTS</name>
<dbReference type="InterPro" id="IPR036322">
    <property type="entry name" value="WD40_repeat_dom_sf"/>
</dbReference>